<sequence length="286" mass="30995">MIDEADMQKTMLITGATDGIGFETAKMLAKQGHYVLLHGRNEDKLKKLEQALLAHCETATFESYCADLSNMSEVIALAQAVTEKHQHLDILINNAGVYNVDNSLTVDGLDPRFAVNTVAPYLLTHALLPLMNKVSRVLNLSSAAQSTVNINALRGLERLGDSEAYAQSKLALTMWSRVMGLALKAKGPVIIAINPKSLLGSKMVKEAFGISGSDLSIGAEVLCQAALCDDFAHASGLYFDNDHEKFSDPHPDALNEDKCRAVVTAIQATINKDDFVSSMQPLNHQL</sequence>
<dbReference type="PANTHER" id="PTHR24320:SF148">
    <property type="entry name" value="NAD(P)-BINDING ROSSMANN-FOLD SUPERFAMILY PROTEIN"/>
    <property type="match status" value="1"/>
</dbReference>
<dbReference type="EMBL" id="BSPQ01000005">
    <property type="protein sequence ID" value="GLS90848.1"/>
    <property type="molecule type" value="Genomic_DNA"/>
</dbReference>
<reference evidence="5" key="1">
    <citation type="journal article" date="2019" name="Int. J. Syst. Evol. Microbiol.">
        <title>The Global Catalogue of Microorganisms (GCM) 10K type strain sequencing project: providing services to taxonomists for standard genome sequencing and annotation.</title>
        <authorList>
            <consortium name="The Broad Institute Genomics Platform"/>
            <consortium name="The Broad Institute Genome Sequencing Center for Infectious Disease"/>
            <person name="Wu L."/>
            <person name="Ma J."/>
        </authorList>
    </citation>
    <scope>NUCLEOTIDE SEQUENCE [LARGE SCALE GENOMIC DNA]</scope>
    <source>
        <strain evidence="5">NBRC 103166</strain>
    </source>
</reference>
<name>A0ABQ6E0V7_9GAMM</name>
<keyword evidence="2" id="KW-0560">Oxidoreductase</keyword>
<protein>
    <submittedName>
        <fullName evidence="4">Oxidoreductase</fullName>
    </submittedName>
</protein>
<dbReference type="PANTHER" id="PTHR24320">
    <property type="entry name" value="RETINOL DEHYDROGENASE"/>
    <property type="match status" value="1"/>
</dbReference>
<dbReference type="Pfam" id="PF00106">
    <property type="entry name" value="adh_short"/>
    <property type="match status" value="1"/>
</dbReference>
<dbReference type="InterPro" id="IPR036291">
    <property type="entry name" value="NAD(P)-bd_dom_sf"/>
</dbReference>
<dbReference type="InterPro" id="IPR020904">
    <property type="entry name" value="Sc_DH/Rdtase_CS"/>
</dbReference>
<keyword evidence="5" id="KW-1185">Reference proteome</keyword>
<evidence type="ECO:0000256" key="2">
    <source>
        <dbReference type="ARBA" id="ARBA00023002"/>
    </source>
</evidence>
<dbReference type="PRINTS" id="PR00081">
    <property type="entry name" value="GDHRDH"/>
</dbReference>
<comment type="similarity">
    <text evidence="1 3">Belongs to the short-chain dehydrogenases/reductases (SDR) family.</text>
</comment>
<evidence type="ECO:0000313" key="5">
    <source>
        <dbReference type="Proteomes" id="UP001157353"/>
    </source>
</evidence>
<accession>A0ABQ6E0V7</accession>
<dbReference type="Proteomes" id="UP001157353">
    <property type="component" value="Unassembled WGS sequence"/>
</dbReference>
<dbReference type="PROSITE" id="PS00061">
    <property type="entry name" value="ADH_SHORT"/>
    <property type="match status" value="1"/>
</dbReference>
<comment type="caution">
    <text evidence="4">The sequence shown here is derived from an EMBL/GenBank/DDBJ whole genome shotgun (WGS) entry which is preliminary data.</text>
</comment>
<evidence type="ECO:0000256" key="1">
    <source>
        <dbReference type="ARBA" id="ARBA00006484"/>
    </source>
</evidence>
<evidence type="ECO:0000256" key="3">
    <source>
        <dbReference type="RuleBase" id="RU000363"/>
    </source>
</evidence>
<organism evidence="4 5">
    <name type="scientific">Psychromonas marina</name>
    <dbReference type="NCBI Taxonomy" id="88364"/>
    <lineage>
        <taxon>Bacteria</taxon>
        <taxon>Pseudomonadati</taxon>
        <taxon>Pseudomonadota</taxon>
        <taxon>Gammaproteobacteria</taxon>
        <taxon>Alteromonadales</taxon>
        <taxon>Psychromonadaceae</taxon>
        <taxon>Psychromonas</taxon>
    </lineage>
</organism>
<dbReference type="InterPro" id="IPR002347">
    <property type="entry name" value="SDR_fam"/>
</dbReference>
<dbReference type="Gene3D" id="3.40.50.720">
    <property type="entry name" value="NAD(P)-binding Rossmann-like Domain"/>
    <property type="match status" value="1"/>
</dbReference>
<dbReference type="SUPFAM" id="SSF51735">
    <property type="entry name" value="NAD(P)-binding Rossmann-fold domains"/>
    <property type="match status" value="1"/>
</dbReference>
<gene>
    <name evidence="4" type="ORF">GCM10007916_19150</name>
</gene>
<proteinExistence type="inferred from homology"/>
<evidence type="ECO:0000313" key="4">
    <source>
        <dbReference type="EMBL" id="GLS90848.1"/>
    </source>
</evidence>
<dbReference type="PRINTS" id="PR00080">
    <property type="entry name" value="SDRFAMILY"/>
</dbReference>